<gene>
    <name evidence="6" type="ORF">BKA55DRAFT_591898</name>
</gene>
<dbReference type="PANTHER" id="PTHR24185:SF1">
    <property type="entry name" value="CALCIUM-INDEPENDENT PHOSPHOLIPASE A2-GAMMA"/>
    <property type="match status" value="1"/>
</dbReference>
<evidence type="ECO:0000313" key="6">
    <source>
        <dbReference type="EMBL" id="KAH7259108.1"/>
    </source>
</evidence>
<dbReference type="Proteomes" id="UP000720189">
    <property type="component" value="Unassembled WGS sequence"/>
</dbReference>
<evidence type="ECO:0000256" key="2">
    <source>
        <dbReference type="ARBA" id="ARBA00022963"/>
    </source>
</evidence>
<feature type="short sequence motif" description="GXSXG" evidence="4">
    <location>
        <begin position="72"/>
        <end position="76"/>
    </location>
</feature>
<feature type="active site" description="Proton acceptor" evidence="4">
    <location>
        <position position="215"/>
    </location>
</feature>
<proteinExistence type="predicted"/>
<dbReference type="GO" id="GO:0047499">
    <property type="term" value="F:calcium-independent phospholipase A2 activity"/>
    <property type="evidence" value="ECO:0007669"/>
    <property type="project" value="TreeGrafter"/>
</dbReference>
<protein>
    <submittedName>
        <fullName evidence="6">Acyl transferase/acyl hydrolase/lysophospholipase</fullName>
    </submittedName>
</protein>
<dbReference type="GO" id="GO:0016020">
    <property type="term" value="C:membrane"/>
    <property type="evidence" value="ECO:0007669"/>
    <property type="project" value="TreeGrafter"/>
</dbReference>
<sequence>MSDESPKKLKFLSLGNCKSAIRLVLKLIQFADGGGVRGLSSLIILKRVMDILGAKMKRQDLQPYQYFDLIGGTSTGGIIALMLGRMRMSIDDCINEYQRLGSIVFGKPRNGEYMFDEKILVRETKAVVAKYLGKEDAPLLDPLGDDACNTVVYTIPYQNAVQQTATALRSYINEDKDPRPKAWTIWEAVRATSAALTVFEPFVHGPPGKEVRYMDAGFGYNNPSDLILQEARSLWEGDHYLTLNSDVGVFLSLGTGMGHIVRMDNDTVIQTVTAKFRAPVKAVDAMKQIVTGTNRIHRIVADQFGSNSIRYYRFNVDQGLEGVKLFDHKRREDMEVDTDAYLEKFEVGRQVKKCVDVMKVLPVREPGLLDNRHDEEDIYSLGDDGTPEQRKLLERLKALRINREYFERHQKDWESQVNKPEAKYHKRLYRANSHLEVETVGYLWNAVVQADLLDERGREILVSCTPNPHRPQLTVTDECKAIAYYSPGDETPERIASRIELANQDLSHAFHILRQIRYTAAAYWEWEEHSLVYYWVAKRMGGILELWGCRREARDLYLEARDGKVKMFGVDHWSVRSLQDKLEKLTYTLRE</sequence>
<dbReference type="OrthoDB" id="1658288at2759"/>
<dbReference type="RefSeq" id="XP_046051816.1">
    <property type="nucleotide sequence ID" value="XM_046195317.1"/>
</dbReference>
<dbReference type="AlphaFoldDB" id="A0A9P9KF29"/>
<feature type="short sequence motif" description="GXGXXG" evidence="4">
    <location>
        <begin position="33"/>
        <end position="38"/>
    </location>
</feature>
<dbReference type="GO" id="GO:0016042">
    <property type="term" value="P:lipid catabolic process"/>
    <property type="evidence" value="ECO:0007669"/>
    <property type="project" value="UniProtKB-UniRule"/>
</dbReference>
<evidence type="ECO:0000256" key="1">
    <source>
        <dbReference type="ARBA" id="ARBA00022801"/>
    </source>
</evidence>
<evidence type="ECO:0000256" key="3">
    <source>
        <dbReference type="ARBA" id="ARBA00023098"/>
    </source>
</evidence>
<evidence type="ECO:0000259" key="5">
    <source>
        <dbReference type="PROSITE" id="PS51635"/>
    </source>
</evidence>
<dbReference type="InterPro" id="IPR002641">
    <property type="entry name" value="PNPLA_dom"/>
</dbReference>
<keyword evidence="2 4" id="KW-0442">Lipid degradation</keyword>
<dbReference type="GO" id="GO:0019369">
    <property type="term" value="P:arachidonate metabolic process"/>
    <property type="evidence" value="ECO:0007669"/>
    <property type="project" value="TreeGrafter"/>
</dbReference>
<dbReference type="Pfam" id="PF01734">
    <property type="entry name" value="Patatin"/>
    <property type="match status" value="1"/>
</dbReference>
<dbReference type="GO" id="GO:0046486">
    <property type="term" value="P:glycerolipid metabolic process"/>
    <property type="evidence" value="ECO:0007669"/>
    <property type="project" value="UniProtKB-ARBA"/>
</dbReference>
<dbReference type="CDD" id="cd07216">
    <property type="entry name" value="Pat17_PNPLA8_PNPLA9_like3"/>
    <property type="match status" value="1"/>
</dbReference>
<dbReference type="GO" id="GO:0016740">
    <property type="term" value="F:transferase activity"/>
    <property type="evidence" value="ECO:0007669"/>
    <property type="project" value="UniProtKB-KW"/>
</dbReference>
<keyword evidence="6" id="KW-0808">Transferase</keyword>
<organism evidence="6 7">
    <name type="scientific">Fusarium redolens</name>
    <dbReference type="NCBI Taxonomy" id="48865"/>
    <lineage>
        <taxon>Eukaryota</taxon>
        <taxon>Fungi</taxon>
        <taxon>Dikarya</taxon>
        <taxon>Ascomycota</taxon>
        <taxon>Pezizomycotina</taxon>
        <taxon>Sordariomycetes</taxon>
        <taxon>Hypocreomycetidae</taxon>
        <taxon>Hypocreales</taxon>
        <taxon>Nectriaceae</taxon>
        <taxon>Fusarium</taxon>
        <taxon>Fusarium redolens species complex</taxon>
    </lineage>
</organism>
<feature type="domain" description="PNPLA" evidence="5">
    <location>
        <begin position="29"/>
        <end position="228"/>
    </location>
</feature>
<dbReference type="SUPFAM" id="SSF52151">
    <property type="entry name" value="FabD/lysophospholipase-like"/>
    <property type="match status" value="1"/>
</dbReference>
<dbReference type="PANTHER" id="PTHR24185">
    <property type="entry name" value="CALCIUM-INDEPENDENT PHOSPHOLIPASE A2-GAMMA"/>
    <property type="match status" value="1"/>
</dbReference>
<accession>A0A9P9KF29</accession>
<evidence type="ECO:0000313" key="7">
    <source>
        <dbReference type="Proteomes" id="UP000720189"/>
    </source>
</evidence>
<dbReference type="EMBL" id="JAGMUX010000005">
    <property type="protein sequence ID" value="KAH7259108.1"/>
    <property type="molecule type" value="Genomic_DNA"/>
</dbReference>
<name>A0A9P9KF29_FUSRE</name>
<dbReference type="InterPro" id="IPR016035">
    <property type="entry name" value="Acyl_Trfase/lysoPLipase"/>
</dbReference>
<keyword evidence="7" id="KW-1185">Reference proteome</keyword>
<keyword evidence="1 4" id="KW-0378">Hydrolase</keyword>
<reference evidence="6" key="1">
    <citation type="journal article" date="2021" name="Nat. Commun.">
        <title>Genetic determinants of endophytism in the Arabidopsis root mycobiome.</title>
        <authorList>
            <person name="Mesny F."/>
            <person name="Miyauchi S."/>
            <person name="Thiergart T."/>
            <person name="Pickel B."/>
            <person name="Atanasova L."/>
            <person name="Karlsson M."/>
            <person name="Huettel B."/>
            <person name="Barry K.W."/>
            <person name="Haridas S."/>
            <person name="Chen C."/>
            <person name="Bauer D."/>
            <person name="Andreopoulos W."/>
            <person name="Pangilinan J."/>
            <person name="LaButti K."/>
            <person name="Riley R."/>
            <person name="Lipzen A."/>
            <person name="Clum A."/>
            <person name="Drula E."/>
            <person name="Henrissat B."/>
            <person name="Kohler A."/>
            <person name="Grigoriev I.V."/>
            <person name="Martin F.M."/>
            <person name="Hacquard S."/>
        </authorList>
    </citation>
    <scope>NUCLEOTIDE SEQUENCE</scope>
    <source>
        <strain evidence="6">MPI-CAGE-AT-0023</strain>
    </source>
</reference>
<keyword evidence="3 4" id="KW-0443">Lipid metabolism</keyword>
<dbReference type="PROSITE" id="PS51635">
    <property type="entry name" value="PNPLA"/>
    <property type="match status" value="1"/>
</dbReference>
<comment type="caution">
    <text evidence="4">Lacks conserved residue(s) required for the propagation of feature annotation.</text>
</comment>
<feature type="active site" description="Nucleophile" evidence="4">
    <location>
        <position position="74"/>
    </location>
</feature>
<comment type="caution">
    <text evidence="6">The sequence shown here is derived from an EMBL/GenBank/DDBJ whole genome shotgun (WGS) entry which is preliminary data.</text>
</comment>
<dbReference type="Gene3D" id="3.40.1090.10">
    <property type="entry name" value="Cytosolic phospholipase A2 catalytic domain"/>
    <property type="match status" value="1"/>
</dbReference>
<dbReference type="GeneID" id="70225271"/>
<evidence type="ECO:0000256" key="4">
    <source>
        <dbReference type="PROSITE-ProRule" id="PRU01161"/>
    </source>
</evidence>